<feature type="chain" id="PRO_5025362994" evidence="1">
    <location>
        <begin position="18"/>
        <end position="126"/>
    </location>
</feature>
<organism evidence="2 3">
    <name type="scientific">Amniculicola lignicola CBS 123094</name>
    <dbReference type="NCBI Taxonomy" id="1392246"/>
    <lineage>
        <taxon>Eukaryota</taxon>
        <taxon>Fungi</taxon>
        <taxon>Dikarya</taxon>
        <taxon>Ascomycota</taxon>
        <taxon>Pezizomycotina</taxon>
        <taxon>Dothideomycetes</taxon>
        <taxon>Pleosporomycetidae</taxon>
        <taxon>Pleosporales</taxon>
        <taxon>Amniculicolaceae</taxon>
        <taxon>Amniculicola</taxon>
    </lineage>
</organism>
<dbReference type="AlphaFoldDB" id="A0A6A5WE92"/>
<accession>A0A6A5WE92</accession>
<evidence type="ECO:0000313" key="3">
    <source>
        <dbReference type="Proteomes" id="UP000799779"/>
    </source>
</evidence>
<protein>
    <submittedName>
        <fullName evidence="2">Uncharacterized protein</fullName>
    </submittedName>
</protein>
<dbReference type="Proteomes" id="UP000799779">
    <property type="component" value="Unassembled WGS sequence"/>
</dbReference>
<feature type="signal peptide" evidence="1">
    <location>
        <begin position="1"/>
        <end position="17"/>
    </location>
</feature>
<dbReference type="EMBL" id="ML977592">
    <property type="protein sequence ID" value="KAF1999942.1"/>
    <property type="molecule type" value="Genomic_DNA"/>
</dbReference>
<reference evidence="2" key="1">
    <citation type="journal article" date="2020" name="Stud. Mycol.">
        <title>101 Dothideomycetes genomes: a test case for predicting lifestyles and emergence of pathogens.</title>
        <authorList>
            <person name="Haridas S."/>
            <person name="Albert R."/>
            <person name="Binder M."/>
            <person name="Bloem J."/>
            <person name="Labutti K."/>
            <person name="Salamov A."/>
            <person name="Andreopoulos B."/>
            <person name="Baker S."/>
            <person name="Barry K."/>
            <person name="Bills G."/>
            <person name="Bluhm B."/>
            <person name="Cannon C."/>
            <person name="Castanera R."/>
            <person name="Culley D."/>
            <person name="Daum C."/>
            <person name="Ezra D."/>
            <person name="Gonzalez J."/>
            <person name="Henrissat B."/>
            <person name="Kuo A."/>
            <person name="Liang C."/>
            <person name="Lipzen A."/>
            <person name="Lutzoni F."/>
            <person name="Magnuson J."/>
            <person name="Mondo S."/>
            <person name="Nolan M."/>
            <person name="Ohm R."/>
            <person name="Pangilinan J."/>
            <person name="Park H.-J."/>
            <person name="Ramirez L."/>
            <person name="Alfaro M."/>
            <person name="Sun H."/>
            <person name="Tritt A."/>
            <person name="Yoshinaga Y."/>
            <person name="Zwiers L.-H."/>
            <person name="Turgeon B."/>
            <person name="Goodwin S."/>
            <person name="Spatafora J."/>
            <person name="Crous P."/>
            <person name="Grigoriev I."/>
        </authorList>
    </citation>
    <scope>NUCLEOTIDE SEQUENCE</scope>
    <source>
        <strain evidence="2">CBS 123094</strain>
    </source>
</reference>
<dbReference type="OrthoDB" id="4652467at2759"/>
<name>A0A6A5WE92_9PLEO</name>
<sequence>MHFSKIALAVLPAFALAAPSIKRQGAPGDPGFYNTVAEIYSGQGCTADTFVWGDPIFGLGGQCQLLDRNDNTPDIYSYKVVQQYPDCVATLYTDTGCQSVGVVAPLNECISSAEPFVMAFVQCPFS</sequence>
<proteinExistence type="predicted"/>
<evidence type="ECO:0000256" key="1">
    <source>
        <dbReference type="SAM" id="SignalP"/>
    </source>
</evidence>
<keyword evidence="3" id="KW-1185">Reference proteome</keyword>
<gene>
    <name evidence="2" type="ORF">P154DRAFT_576577</name>
</gene>
<evidence type="ECO:0000313" key="2">
    <source>
        <dbReference type="EMBL" id="KAF1999942.1"/>
    </source>
</evidence>
<keyword evidence="1" id="KW-0732">Signal</keyword>